<accession>A0ABS5ZIS1</accession>
<keyword evidence="2" id="KW-1185">Reference proteome</keyword>
<organism evidence="1 2">
    <name type="scientific">Zooshikella harenae</name>
    <dbReference type="NCBI Taxonomy" id="2827238"/>
    <lineage>
        <taxon>Bacteria</taxon>
        <taxon>Pseudomonadati</taxon>
        <taxon>Pseudomonadota</taxon>
        <taxon>Gammaproteobacteria</taxon>
        <taxon>Oceanospirillales</taxon>
        <taxon>Zooshikellaceae</taxon>
        <taxon>Zooshikella</taxon>
    </lineage>
</organism>
<dbReference type="PROSITE" id="PS51257">
    <property type="entry name" value="PROKAR_LIPOPROTEIN"/>
    <property type="match status" value="1"/>
</dbReference>
<dbReference type="Proteomes" id="UP000690515">
    <property type="component" value="Unassembled WGS sequence"/>
</dbReference>
<comment type="caution">
    <text evidence="1">The sequence shown here is derived from an EMBL/GenBank/DDBJ whole genome shotgun (WGS) entry which is preliminary data.</text>
</comment>
<name>A0ABS5ZIS1_9GAMM</name>
<dbReference type="RefSeq" id="WP_215822250.1">
    <property type="nucleotide sequence ID" value="NZ_JAGSOY010000127.1"/>
</dbReference>
<sequence>MSRTLLLVILSVIFSGCGVNVKRTLNNNVLVSSGSPAVRLNIPQTFKLTDSASGKEFAEYQNKFGGSQNDREWFSFFEQNKQPKPHRMLFVEFREAGVNSHFLENVKNKTLFSHGNAYVKGLNMKTAFKVENKFDQKRNMKICFITKIYRKVLPPKQRRSFVIIYGEHLPCNKVMQARNNSALIAEVNGRADALINQL</sequence>
<protein>
    <recommendedName>
        <fullName evidence="3">Lipoprotein</fullName>
    </recommendedName>
</protein>
<gene>
    <name evidence="1" type="ORF">KCG35_23240</name>
</gene>
<dbReference type="EMBL" id="JAGSOY010000127">
    <property type="protein sequence ID" value="MBU2713974.1"/>
    <property type="molecule type" value="Genomic_DNA"/>
</dbReference>
<proteinExistence type="predicted"/>
<reference evidence="1 2" key="1">
    <citation type="submission" date="2021-04" db="EMBL/GenBank/DDBJ databases">
        <authorList>
            <person name="Pira H."/>
            <person name="Risdian C."/>
            <person name="Wink J."/>
        </authorList>
    </citation>
    <scope>NUCLEOTIDE SEQUENCE [LARGE SCALE GENOMIC DNA]</scope>
    <source>
        <strain evidence="1 2">WH53</strain>
    </source>
</reference>
<evidence type="ECO:0000313" key="2">
    <source>
        <dbReference type="Proteomes" id="UP000690515"/>
    </source>
</evidence>
<evidence type="ECO:0000313" key="1">
    <source>
        <dbReference type="EMBL" id="MBU2713974.1"/>
    </source>
</evidence>
<evidence type="ECO:0008006" key="3">
    <source>
        <dbReference type="Google" id="ProtNLM"/>
    </source>
</evidence>